<feature type="compositionally biased region" description="Basic and acidic residues" evidence="2">
    <location>
        <begin position="55"/>
        <end position="65"/>
    </location>
</feature>
<sequence>KLSTGICLLRIQACILSVLKGIHPPTETKKNSHKQESKDTATAPTTSTAAQRPDGVLKPHKENAPRKNVAPKVQKAVFTRYGQQAELKEQNQCLIAANEELAKNLTDTQQRVAKLELQYCDLQKENAEVQKNLKDCHTLLVTAKIDPGRKNTKIYLSVSSVVSVRDLTEIHLSFLVLGERVGDTARQNESQRKEVMSISADLLNEIKTFGDIASQQRARLEEIQETMRGLKEAREQMVQERENFSTEAAELERALKEAEALLL</sequence>
<feature type="region of interest" description="Disordered" evidence="2">
    <location>
        <begin position="24"/>
        <end position="71"/>
    </location>
</feature>
<dbReference type="GO" id="GO:0035371">
    <property type="term" value="C:microtubule plus-end"/>
    <property type="evidence" value="ECO:0007669"/>
    <property type="project" value="TreeGrafter"/>
</dbReference>
<feature type="coiled-coil region" evidence="1">
    <location>
        <begin position="213"/>
        <end position="261"/>
    </location>
</feature>
<dbReference type="GO" id="GO:0007051">
    <property type="term" value="P:spindle organization"/>
    <property type="evidence" value="ECO:0007669"/>
    <property type="project" value="InterPro"/>
</dbReference>
<feature type="coiled-coil region" evidence="1">
    <location>
        <begin position="84"/>
        <end position="118"/>
    </location>
</feature>
<feature type="compositionally biased region" description="Low complexity" evidence="2">
    <location>
        <begin position="40"/>
        <end position="50"/>
    </location>
</feature>
<proteinExistence type="predicted"/>
<keyword evidence="1" id="KW-0175">Coiled coil</keyword>
<dbReference type="GO" id="GO:0034451">
    <property type="term" value="C:centriolar satellite"/>
    <property type="evidence" value="ECO:0007669"/>
    <property type="project" value="TreeGrafter"/>
</dbReference>
<dbReference type="GO" id="GO:0000070">
    <property type="term" value="P:mitotic sister chromatid segregation"/>
    <property type="evidence" value="ECO:0007669"/>
    <property type="project" value="TreeGrafter"/>
</dbReference>
<dbReference type="Proteomes" id="UP000264840">
    <property type="component" value="Unplaced"/>
</dbReference>
<name>A0A3Q3CQC7_HAPBU</name>
<evidence type="ECO:0000256" key="1">
    <source>
        <dbReference type="SAM" id="Coils"/>
    </source>
</evidence>
<evidence type="ECO:0000256" key="2">
    <source>
        <dbReference type="SAM" id="MobiDB-lite"/>
    </source>
</evidence>
<dbReference type="GO" id="GO:0000776">
    <property type="term" value="C:kinetochore"/>
    <property type="evidence" value="ECO:0007669"/>
    <property type="project" value="InterPro"/>
</dbReference>
<evidence type="ECO:0000313" key="3">
    <source>
        <dbReference type="Ensembl" id="ENSHBUP00000028072.1"/>
    </source>
</evidence>
<protein>
    <submittedName>
        <fullName evidence="3">Uncharacterized LOC102314482</fullName>
    </submittedName>
</protein>
<dbReference type="PANTHER" id="PTHR31940:SF2">
    <property type="entry name" value="SMALL KINETOCHORE-ASSOCIATED PROTEIN"/>
    <property type="match status" value="1"/>
</dbReference>
<dbReference type="InterPro" id="IPR033373">
    <property type="entry name" value="SKAP"/>
</dbReference>
<organism evidence="3 4">
    <name type="scientific">Haplochromis burtoni</name>
    <name type="common">Burton's mouthbrooder</name>
    <name type="synonym">Chromis burtoni</name>
    <dbReference type="NCBI Taxonomy" id="8153"/>
    <lineage>
        <taxon>Eukaryota</taxon>
        <taxon>Metazoa</taxon>
        <taxon>Chordata</taxon>
        <taxon>Craniata</taxon>
        <taxon>Vertebrata</taxon>
        <taxon>Euteleostomi</taxon>
        <taxon>Actinopterygii</taxon>
        <taxon>Neopterygii</taxon>
        <taxon>Teleostei</taxon>
        <taxon>Neoteleostei</taxon>
        <taxon>Acanthomorphata</taxon>
        <taxon>Ovalentaria</taxon>
        <taxon>Cichlomorphae</taxon>
        <taxon>Cichliformes</taxon>
        <taxon>Cichlidae</taxon>
        <taxon>African cichlids</taxon>
        <taxon>Pseudocrenilabrinae</taxon>
        <taxon>Haplochromini</taxon>
        <taxon>Haplochromis</taxon>
    </lineage>
</organism>
<evidence type="ECO:0000313" key="4">
    <source>
        <dbReference type="Proteomes" id="UP000264840"/>
    </source>
</evidence>
<keyword evidence="4" id="KW-1185">Reference proteome</keyword>
<dbReference type="Ensembl" id="ENSHBUT00000031563.1">
    <property type="protein sequence ID" value="ENSHBUP00000028072.1"/>
    <property type="gene ID" value="ENSHBUG00000011639.1"/>
</dbReference>
<accession>A0A3Q3CQC7</accession>
<dbReference type="PANTHER" id="PTHR31940">
    <property type="entry name" value="SMALL KINETOCHORE-ASSOCIATED PROTEIN"/>
    <property type="match status" value="1"/>
</dbReference>
<dbReference type="GeneTree" id="ENSGT00390000010376"/>
<reference evidence="3" key="2">
    <citation type="submission" date="2025-09" db="UniProtKB">
        <authorList>
            <consortium name="Ensembl"/>
        </authorList>
    </citation>
    <scope>IDENTIFICATION</scope>
</reference>
<dbReference type="GO" id="GO:0072686">
    <property type="term" value="C:mitotic spindle"/>
    <property type="evidence" value="ECO:0007669"/>
    <property type="project" value="TreeGrafter"/>
</dbReference>
<reference evidence="3" key="1">
    <citation type="submission" date="2025-08" db="UniProtKB">
        <authorList>
            <consortium name="Ensembl"/>
        </authorList>
    </citation>
    <scope>IDENTIFICATION</scope>
</reference>
<dbReference type="GO" id="GO:0051988">
    <property type="term" value="P:regulation of attachment of spindle microtubules to kinetochore"/>
    <property type="evidence" value="ECO:0007669"/>
    <property type="project" value="InterPro"/>
</dbReference>
<dbReference type="AlphaFoldDB" id="A0A3Q3CQC7"/>
<feature type="compositionally biased region" description="Basic and acidic residues" evidence="2">
    <location>
        <begin position="26"/>
        <end position="39"/>
    </location>
</feature>